<evidence type="ECO:0000313" key="3">
    <source>
        <dbReference type="Proteomes" id="UP000655366"/>
    </source>
</evidence>
<dbReference type="GO" id="GO:0004518">
    <property type="term" value="F:nuclease activity"/>
    <property type="evidence" value="ECO:0007669"/>
    <property type="project" value="InterPro"/>
</dbReference>
<name>A0A931CS95_9MICC</name>
<comment type="caution">
    <text evidence="2">The sequence shown here is derived from an EMBL/GenBank/DDBJ whole genome shotgun (WGS) entry which is preliminary data.</text>
</comment>
<feature type="domain" description="CD-NTase associated protein 4-like DNA endonuclease" evidence="1">
    <location>
        <begin position="14"/>
        <end position="83"/>
    </location>
</feature>
<dbReference type="AlphaFoldDB" id="A0A931CS95"/>
<reference evidence="2 3" key="1">
    <citation type="submission" date="2020-11" db="EMBL/GenBank/DDBJ databases">
        <title>Arthrobacter antarcticus sp. nov., isolated from Antarctic Soil.</title>
        <authorList>
            <person name="Li J."/>
        </authorList>
    </citation>
    <scope>NUCLEOTIDE SEQUENCE [LARGE SCALE GENOMIC DNA]</scope>
    <source>
        <strain evidence="2 3">Z1-20</strain>
    </source>
</reference>
<organism evidence="2 3">
    <name type="scientific">Arthrobacter terrae</name>
    <dbReference type="NCBI Taxonomy" id="2935737"/>
    <lineage>
        <taxon>Bacteria</taxon>
        <taxon>Bacillati</taxon>
        <taxon>Actinomycetota</taxon>
        <taxon>Actinomycetes</taxon>
        <taxon>Micrococcales</taxon>
        <taxon>Micrococcaceae</taxon>
        <taxon>Arthrobacter</taxon>
    </lineage>
</organism>
<sequence length="141" mass="15179">MPTEPQAALWVASRAGARAGRGFRFQNLVATLVVLSLWSEGDATAVVTPEGYDDISVQSSSGSLFIQVKSRRESVGDFEATDLRRDLRSVAKAWVKRRDAGLSAATILLLERPVARIPVPEWGSVAAQPASSGRVYPGRRG</sequence>
<accession>A0A931CS95</accession>
<dbReference type="InterPro" id="IPR025382">
    <property type="entry name" value="Cap4-like_endonuclease_dom"/>
</dbReference>
<dbReference type="EMBL" id="JADNYM010000018">
    <property type="protein sequence ID" value="MBG0740524.1"/>
    <property type="molecule type" value="Genomic_DNA"/>
</dbReference>
<protein>
    <submittedName>
        <fullName evidence="2">DUF4297 domain-containing protein</fullName>
    </submittedName>
</protein>
<keyword evidence="3" id="KW-1185">Reference proteome</keyword>
<dbReference type="Pfam" id="PF14130">
    <property type="entry name" value="Cap4_nuclease"/>
    <property type="match status" value="1"/>
</dbReference>
<gene>
    <name evidence="2" type="ORF">IV500_14165</name>
</gene>
<evidence type="ECO:0000313" key="2">
    <source>
        <dbReference type="EMBL" id="MBG0740524.1"/>
    </source>
</evidence>
<proteinExistence type="predicted"/>
<evidence type="ECO:0000259" key="1">
    <source>
        <dbReference type="Pfam" id="PF14130"/>
    </source>
</evidence>
<dbReference type="Proteomes" id="UP000655366">
    <property type="component" value="Unassembled WGS sequence"/>
</dbReference>